<accession>A0AAD1Y7K9</accession>
<dbReference type="EMBL" id="CAMPGE010028754">
    <property type="protein sequence ID" value="CAI2386265.1"/>
    <property type="molecule type" value="Genomic_DNA"/>
</dbReference>
<organism evidence="1 2">
    <name type="scientific">Euplotes crassus</name>
    <dbReference type="NCBI Taxonomy" id="5936"/>
    <lineage>
        <taxon>Eukaryota</taxon>
        <taxon>Sar</taxon>
        <taxon>Alveolata</taxon>
        <taxon>Ciliophora</taxon>
        <taxon>Intramacronucleata</taxon>
        <taxon>Spirotrichea</taxon>
        <taxon>Hypotrichia</taxon>
        <taxon>Euplotida</taxon>
        <taxon>Euplotidae</taxon>
        <taxon>Moneuplotes</taxon>
    </lineage>
</organism>
<dbReference type="AlphaFoldDB" id="A0AAD1Y7K9"/>
<proteinExistence type="predicted"/>
<sequence length="64" mass="7494">MKPQSKAACFVNFYSTVQVGRYIDISPRLDGKFCMNFIGIILRRLNHKKLQDQESLFISKKRVD</sequence>
<keyword evidence="2" id="KW-1185">Reference proteome</keyword>
<protein>
    <submittedName>
        <fullName evidence="1">Uncharacterized protein</fullName>
    </submittedName>
</protein>
<gene>
    <name evidence="1" type="ORF">ECRASSUSDP1_LOCUS27874</name>
</gene>
<reference evidence="1" key="1">
    <citation type="submission" date="2023-07" db="EMBL/GenBank/DDBJ databases">
        <authorList>
            <consortium name="AG Swart"/>
            <person name="Singh M."/>
            <person name="Singh A."/>
            <person name="Seah K."/>
            <person name="Emmerich C."/>
        </authorList>
    </citation>
    <scope>NUCLEOTIDE SEQUENCE</scope>
    <source>
        <strain evidence="1">DP1</strain>
    </source>
</reference>
<dbReference type="Proteomes" id="UP001295684">
    <property type="component" value="Unassembled WGS sequence"/>
</dbReference>
<evidence type="ECO:0000313" key="2">
    <source>
        <dbReference type="Proteomes" id="UP001295684"/>
    </source>
</evidence>
<comment type="caution">
    <text evidence="1">The sequence shown here is derived from an EMBL/GenBank/DDBJ whole genome shotgun (WGS) entry which is preliminary data.</text>
</comment>
<name>A0AAD1Y7K9_EUPCR</name>
<evidence type="ECO:0000313" key="1">
    <source>
        <dbReference type="EMBL" id="CAI2386265.1"/>
    </source>
</evidence>